<dbReference type="Gene3D" id="3.30.750.44">
    <property type="match status" value="1"/>
</dbReference>
<dbReference type="Proteomes" id="UP000635384">
    <property type="component" value="Unassembled WGS sequence"/>
</dbReference>
<dbReference type="EMBL" id="JACXLC010000001">
    <property type="protein sequence ID" value="MBD2841359.1"/>
    <property type="molecule type" value="Genomic_DNA"/>
</dbReference>
<dbReference type="CDD" id="cd07563">
    <property type="entry name" value="Peptidase_S41_IRBP"/>
    <property type="match status" value="1"/>
</dbReference>
<name>A0ABR8KLP0_9SPHN</name>
<keyword evidence="1" id="KW-0732">Signal</keyword>
<dbReference type="Gene3D" id="3.90.226.10">
    <property type="entry name" value="2-enoyl-CoA Hydratase, Chain A, domain 1"/>
    <property type="match status" value="1"/>
</dbReference>
<dbReference type="SMART" id="SM00245">
    <property type="entry name" value="TSPc"/>
    <property type="match status" value="1"/>
</dbReference>
<evidence type="ECO:0000313" key="3">
    <source>
        <dbReference type="EMBL" id="MBD2841359.1"/>
    </source>
</evidence>
<keyword evidence="4" id="KW-1185">Reference proteome</keyword>
<evidence type="ECO:0000313" key="4">
    <source>
        <dbReference type="Proteomes" id="UP000635384"/>
    </source>
</evidence>
<dbReference type="PANTHER" id="PTHR11261:SF3">
    <property type="entry name" value="RETINOL-BINDING PROTEIN 3"/>
    <property type="match status" value="1"/>
</dbReference>
<dbReference type="RefSeq" id="WP_190786907.1">
    <property type="nucleotide sequence ID" value="NZ_JACXLC010000001.1"/>
</dbReference>
<evidence type="ECO:0000256" key="1">
    <source>
        <dbReference type="SAM" id="SignalP"/>
    </source>
</evidence>
<dbReference type="InterPro" id="IPR005151">
    <property type="entry name" value="Tail-specific_protease"/>
</dbReference>
<accession>A0ABR8KLP0</accession>
<dbReference type="SUPFAM" id="SSF52096">
    <property type="entry name" value="ClpP/crotonase"/>
    <property type="match status" value="1"/>
</dbReference>
<comment type="caution">
    <text evidence="3">The sequence shown here is derived from an EMBL/GenBank/DDBJ whole genome shotgun (WGS) entry which is preliminary data.</text>
</comment>
<sequence>MKSIVIAFAMVCGAVIGGPALAQELTETDRAEIIANSASLLETRYVDAELGAELARSLQAAADEWSDITDRREFARAVTDWLRAQSSDGHLGLTYSEAPISAEEGDAEFSAAEMEKWYGRHLNHGVEKIERLDGNIMLLDLRVFPPPSMAADVIAAAMTVVAQGDALIIDLRKNGGGADTANLITGYLLDEGGQPLTGIYNRPRNEHRADTSPSWVPGRKFGGTKPLYILTSGKTFSAAEALAYNLQALERATIVGEVTGGGAHPFEYRRVHEHFALDLPEGRSINPITGTNWQNVGVKPDVEVAADEALAAALELARQAIGANGSGHLPTDQTLQH</sequence>
<protein>
    <submittedName>
        <fullName evidence="3">S41 family peptidase</fullName>
    </submittedName>
</protein>
<gene>
    <name evidence="3" type="ORF">IB285_03700</name>
</gene>
<dbReference type="PANTHER" id="PTHR11261">
    <property type="entry name" value="INTERPHOTORECEPTOR RETINOID-BINDING PROTEIN"/>
    <property type="match status" value="1"/>
</dbReference>
<reference evidence="3 4" key="1">
    <citation type="submission" date="2020-09" db="EMBL/GenBank/DDBJ databases">
        <authorList>
            <person name="Yoon J.-W."/>
        </authorList>
    </citation>
    <scope>NUCLEOTIDE SEQUENCE [LARGE SCALE GENOMIC DNA]</scope>
    <source>
        <strain evidence="3 4">KMU-140</strain>
    </source>
</reference>
<dbReference type="InterPro" id="IPR029045">
    <property type="entry name" value="ClpP/crotonase-like_dom_sf"/>
</dbReference>
<feature type="chain" id="PRO_5045243239" evidence="1">
    <location>
        <begin position="23"/>
        <end position="337"/>
    </location>
</feature>
<feature type="domain" description="Tail specific protease" evidence="2">
    <location>
        <begin position="86"/>
        <end position="305"/>
    </location>
</feature>
<feature type="signal peptide" evidence="1">
    <location>
        <begin position="1"/>
        <end position="22"/>
    </location>
</feature>
<proteinExistence type="predicted"/>
<dbReference type="Pfam" id="PF03572">
    <property type="entry name" value="Peptidase_S41"/>
    <property type="match status" value="1"/>
</dbReference>
<evidence type="ECO:0000259" key="2">
    <source>
        <dbReference type="SMART" id="SM00245"/>
    </source>
</evidence>
<organism evidence="3 4">
    <name type="scientific">Erythrobacter rubeus</name>
    <dbReference type="NCBI Taxonomy" id="2760803"/>
    <lineage>
        <taxon>Bacteria</taxon>
        <taxon>Pseudomonadati</taxon>
        <taxon>Pseudomonadota</taxon>
        <taxon>Alphaproteobacteria</taxon>
        <taxon>Sphingomonadales</taxon>
        <taxon>Erythrobacteraceae</taxon>
        <taxon>Erythrobacter/Porphyrobacter group</taxon>
        <taxon>Erythrobacter</taxon>
    </lineage>
</organism>